<name>A0AAW1XDY4_RUBAR</name>
<dbReference type="Pfam" id="PF22486">
    <property type="entry name" value="MATH_2"/>
    <property type="match status" value="2"/>
</dbReference>
<dbReference type="InterPro" id="IPR002083">
    <property type="entry name" value="MATH/TRAF_dom"/>
</dbReference>
<organism evidence="2 3">
    <name type="scientific">Rubus argutus</name>
    <name type="common">Southern blackberry</name>
    <dbReference type="NCBI Taxonomy" id="59490"/>
    <lineage>
        <taxon>Eukaryota</taxon>
        <taxon>Viridiplantae</taxon>
        <taxon>Streptophyta</taxon>
        <taxon>Embryophyta</taxon>
        <taxon>Tracheophyta</taxon>
        <taxon>Spermatophyta</taxon>
        <taxon>Magnoliopsida</taxon>
        <taxon>eudicotyledons</taxon>
        <taxon>Gunneridae</taxon>
        <taxon>Pentapetalae</taxon>
        <taxon>rosids</taxon>
        <taxon>fabids</taxon>
        <taxon>Rosales</taxon>
        <taxon>Rosaceae</taxon>
        <taxon>Rosoideae</taxon>
        <taxon>Rosoideae incertae sedis</taxon>
        <taxon>Rubus</taxon>
    </lineage>
</organism>
<dbReference type="PANTHER" id="PTHR46162">
    <property type="entry name" value="TRAF-LIKE FAMILY PROTEIN"/>
    <property type="match status" value="1"/>
</dbReference>
<dbReference type="Gene3D" id="2.60.210.10">
    <property type="entry name" value="Apoptosis, Tumor Necrosis Factor Receptor Associated Protein 2, Chain A"/>
    <property type="match status" value="2"/>
</dbReference>
<keyword evidence="3" id="KW-1185">Reference proteome</keyword>
<evidence type="ECO:0000313" key="2">
    <source>
        <dbReference type="EMBL" id="KAK9934108.1"/>
    </source>
</evidence>
<feature type="domain" description="MATH" evidence="1">
    <location>
        <begin position="20"/>
        <end position="156"/>
    </location>
</feature>
<dbReference type="PANTHER" id="PTHR46162:SF2">
    <property type="entry name" value="ANKYRIN REPEAT-CONTAINING PROTEIN-RELATED"/>
    <property type="match status" value="1"/>
</dbReference>
<comment type="caution">
    <text evidence="2">The sequence shown here is derived from an EMBL/GenBank/DDBJ whole genome shotgun (WGS) entry which is preliminary data.</text>
</comment>
<evidence type="ECO:0000313" key="3">
    <source>
        <dbReference type="Proteomes" id="UP001457282"/>
    </source>
</evidence>
<accession>A0AAW1XDY4</accession>
<dbReference type="Proteomes" id="UP001457282">
    <property type="component" value="Unassembled WGS sequence"/>
</dbReference>
<protein>
    <recommendedName>
        <fullName evidence="1">MATH domain-containing protein</fullName>
    </recommendedName>
</protein>
<proteinExistence type="predicted"/>
<dbReference type="SUPFAM" id="SSF49599">
    <property type="entry name" value="TRAF domain-like"/>
    <property type="match status" value="2"/>
</dbReference>
<sequence>MTPVPKLELGVLRSYSDSPPSHYSLKVESFSLMTEHSVGGYEAEEFEAGGYKWKLVIYPNGNEKRNAIGYISLYLEMAGEISLQSDWEIYVDFRLFLLDQKKGKYLVLEDAFAKENCFHGEMLRSPGFDNLMPLEEFTDASNGYVVDDTCVFGAEVFVCKERTKRKIERLLRVDHAVMYKQVWKVEQFSKLKAEYYVSKTFNAGDQKWQILLYPKGYGEGNGTHLSIFLSLADWKPTPPVSKIFAVFSLSIVDQKHADHETWTSKHCFTTKSWSWGLQKFISLSNFSEADKGFLVENICILEAEVTVHGFAKVL</sequence>
<feature type="domain" description="MATH" evidence="1">
    <location>
        <begin position="178"/>
        <end position="305"/>
    </location>
</feature>
<dbReference type="PROSITE" id="PS50144">
    <property type="entry name" value="MATH"/>
    <property type="match status" value="2"/>
</dbReference>
<dbReference type="CDD" id="cd00121">
    <property type="entry name" value="MATH"/>
    <property type="match status" value="2"/>
</dbReference>
<dbReference type="EMBL" id="JBEDUW010000004">
    <property type="protein sequence ID" value="KAK9934108.1"/>
    <property type="molecule type" value="Genomic_DNA"/>
</dbReference>
<dbReference type="InterPro" id="IPR008974">
    <property type="entry name" value="TRAF-like"/>
</dbReference>
<gene>
    <name evidence="2" type="ORF">M0R45_021264</name>
</gene>
<reference evidence="2 3" key="1">
    <citation type="journal article" date="2023" name="G3 (Bethesda)">
        <title>A chromosome-length genome assembly and annotation of blackberry (Rubus argutus, cv. 'Hillquist').</title>
        <authorList>
            <person name="Bruna T."/>
            <person name="Aryal R."/>
            <person name="Dudchenko O."/>
            <person name="Sargent D.J."/>
            <person name="Mead D."/>
            <person name="Buti M."/>
            <person name="Cavallini A."/>
            <person name="Hytonen T."/>
            <person name="Andres J."/>
            <person name="Pham M."/>
            <person name="Weisz D."/>
            <person name="Mascagni F."/>
            <person name="Usai G."/>
            <person name="Natali L."/>
            <person name="Bassil N."/>
            <person name="Fernandez G.E."/>
            <person name="Lomsadze A."/>
            <person name="Armour M."/>
            <person name="Olukolu B."/>
            <person name="Poorten T."/>
            <person name="Britton C."/>
            <person name="Davik J."/>
            <person name="Ashrafi H."/>
            <person name="Aiden E.L."/>
            <person name="Borodovsky M."/>
            <person name="Worthington M."/>
        </authorList>
    </citation>
    <scope>NUCLEOTIDE SEQUENCE [LARGE SCALE GENOMIC DNA]</scope>
    <source>
        <strain evidence="2">PI 553951</strain>
    </source>
</reference>
<evidence type="ECO:0000259" key="1">
    <source>
        <dbReference type="PROSITE" id="PS50144"/>
    </source>
</evidence>
<dbReference type="AlphaFoldDB" id="A0AAW1XDY4"/>
<dbReference type="SMART" id="SM00061">
    <property type="entry name" value="MATH"/>
    <property type="match status" value="2"/>
</dbReference>